<keyword evidence="2" id="KW-1185">Reference proteome</keyword>
<organism evidence="1 2">
    <name type="scientific">Coemansia aciculifera</name>
    <dbReference type="NCBI Taxonomy" id="417176"/>
    <lineage>
        <taxon>Eukaryota</taxon>
        <taxon>Fungi</taxon>
        <taxon>Fungi incertae sedis</taxon>
        <taxon>Zoopagomycota</taxon>
        <taxon>Kickxellomycotina</taxon>
        <taxon>Kickxellomycetes</taxon>
        <taxon>Kickxellales</taxon>
        <taxon>Kickxellaceae</taxon>
        <taxon>Coemansia</taxon>
    </lineage>
</organism>
<protein>
    <submittedName>
        <fullName evidence="1">Uncharacterized protein</fullName>
    </submittedName>
</protein>
<name>A0ACC1LTS5_9FUNG</name>
<gene>
    <name evidence="1" type="ORF">IWW38_006172</name>
</gene>
<comment type="caution">
    <text evidence="1">The sequence shown here is derived from an EMBL/GenBank/DDBJ whole genome shotgun (WGS) entry which is preliminary data.</text>
</comment>
<dbReference type="Proteomes" id="UP001139981">
    <property type="component" value="Unassembled WGS sequence"/>
</dbReference>
<sequence>MSENDDANSVTTSASDCNDLADADSQVPASPLRHRYQLPTATTLGIAAASDSEASSIAPTQQLTTETETEVPPPSSTLAMNAAESPNNHNPSEQLNAAADGSKEGTMESSDDSHPESPMSPLSDENESQADEQQSQGLPSTTSADSADNMPSYRRRGQDFTDEHDVSQITPVFVRSNVKWNKADPIVIADKPMANRLAPAESHCCSVLRILPEQYLAIKHTLLKEGRARLPGSFKKRDAQRLCRIDVNKTSKIYEWFVTLGWLPESNGVYYNPGGSV</sequence>
<evidence type="ECO:0000313" key="1">
    <source>
        <dbReference type="EMBL" id="KAJ2879160.1"/>
    </source>
</evidence>
<proteinExistence type="predicted"/>
<evidence type="ECO:0000313" key="2">
    <source>
        <dbReference type="Proteomes" id="UP001139981"/>
    </source>
</evidence>
<accession>A0ACC1LTS5</accession>
<reference evidence="1" key="1">
    <citation type="submission" date="2022-07" db="EMBL/GenBank/DDBJ databases">
        <title>Phylogenomic reconstructions and comparative analyses of Kickxellomycotina fungi.</title>
        <authorList>
            <person name="Reynolds N.K."/>
            <person name="Stajich J.E."/>
            <person name="Barry K."/>
            <person name="Grigoriev I.V."/>
            <person name="Crous P."/>
            <person name="Smith M.E."/>
        </authorList>
    </citation>
    <scope>NUCLEOTIDE SEQUENCE</scope>
    <source>
        <strain evidence="1">CBS 190363</strain>
    </source>
</reference>
<dbReference type="EMBL" id="JANBVB010003378">
    <property type="protein sequence ID" value="KAJ2879160.1"/>
    <property type="molecule type" value="Genomic_DNA"/>
</dbReference>